<accession>A0ABY7SIC2</accession>
<sequence>MRVTCHIGHHKTGTTSLQAYLSQNSNALLRAGILYPWVESQGASIALAKATAARPVERRFLLSKITEKVHGADDAKILPINFREAHNALAFRMLADFQEPWRVPHYHAHLPHSNQMLVAIRNQIKQLQPEEVVLCSEVMSHFGRANPELIEKLHKPMAEAKDFVVWCTLRRPDEQAVSWHGQQIRFGQSPKPLSDPKGMDLKSIHFDYEKVVEPWLARIPNVQLMLRPYDLVMREGGSVQDLVQHSGIRFPQGLLPAPKMNVSRPPAVAGLIRIANGALPKDLANAFSDQIVKICENIPQPSPKDVEYFGAANRQKLMTSFAPIHQKLGQISGRQPFFADIDQMLICKPIPEAQAIRQLLDQLAGKETLLEQPELQDFLRAQIQTYGLGRGAV</sequence>
<dbReference type="RefSeq" id="WP_271883994.1">
    <property type="nucleotide sequence ID" value="NZ_CP067136.1"/>
</dbReference>
<proteinExistence type="predicted"/>
<dbReference type="Gene3D" id="3.40.50.300">
    <property type="entry name" value="P-loop containing nucleotide triphosphate hydrolases"/>
    <property type="match status" value="1"/>
</dbReference>
<dbReference type="InterPro" id="IPR027417">
    <property type="entry name" value="P-loop_NTPase"/>
</dbReference>
<dbReference type="EMBL" id="CP067136">
    <property type="protein sequence ID" value="WCR06282.1"/>
    <property type="molecule type" value="Genomic_DNA"/>
</dbReference>
<evidence type="ECO:0000313" key="1">
    <source>
        <dbReference type="EMBL" id="WCR06282.1"/>
    </source>
</evidence>
<protein>
    <recommendedName>
        <fullName evidence="3">Sulfotransferase family protein</fullName>
    </recommendedName>
</protein>
<name>A0ABY7SIC2_9RHOB</name>
<organism evidence="1 2">
    <name type="scientific">Paracoccus fistulariae</name>
    <dbReference type="NCBI Taxonomy" id="658446"/>
    <lineage>
        <taxon>Bacteria</taxon>
        <taxon>Pseudomonadati</taxon>
        <taxon>Pseudomonadota</taxon>
        <taxon>Alphaproteobacteria</taxon>
        <taxon>Rhodobacterales</taxon>
        <taxon>Paracoccaceae</taxon>
        <taxon>Paracoccus</taxon>
    </lineage>
</organism>
<evidence type="ECO:0000313" key="2">
    <source>
        <dbReference type="Proteomes" id="UP001219349"/>
    </source>
</evidence>
<dbReference type="Proteomes" id="UP001219349">
    <property type="component" value="Chromosome"/>
</dbReference>
<keyword evidence="2" id="KW-1185">Reference proteome</keyword>
<evidence type="ECO:0008006" key="3">
    <source>
        <dbReference type="Google" id="ProtNLM"/>
    </source>
</evidence>
<reference evidence="1 2" key="1">
    <citation type="submission" date="2021-01" db="EMBL/GenBank/DDBJ databases">
        <title>Biogeographic distribution of Paracoccus.</title>
        <authorList>
            <person name="Hollensteiner J."/>
            <person name="Leineberger J."/>
            <person name="Brinkhoff T."/>
            <person name="Daniel R."/>
        </authorList>
    </citation>
    <scope>NUCLEOTIDE SEQUENCE [LARGE SCALE GENOMIC DNA]</scope>
    <source>
        <strain evidence="1 2">KCTC 22803</strain>
    </source>
</reference>
<dbReference type="SUPFAM" id="SSF52540">
    <property type="entry name" value="P-loop containing nucleoside triphosphate hydrolases"/>
    <property type="match status" value="1"/>
</dbReference>
<gene>
    <name evidence="1" type="ORF">JHX87_12350</name>
</gene>